<dbReference type="InterPro" id="IPR007423">
    <property type="entry name" value="Sel_put"/>
</dbReference>
<sequence>MKTIFNSKRLAVPVQATNRRPSSNTLATQLSELARTMRGACMQMFGIPDYERYVGHMASRHPSDPILSRGEFFILSMDRKYGRNGPRCC</sequence>
<evidence type="ECO:0000313" key="2">
    <source>
        <dbReference type="EMBL" id="EIM93596.1"/>
    </source>
</evidence>
<proteinExistence type="predicted"/>
<dbReference type="Pfam" id="PF04328">
    <property type="entry name" value="Sel_put"/>
    <property type="match status" value="1"/>
</dbReference>
<reference evidence="2 3" key="1">
    <citation type="journal article" date="2012" name="J. Bacteriol.">
        <title>Draft Genome Sequence of the Soil Bacterium Burkholderia terrae Strain BS001, Which Interacts with Fungal Surface Structures.</title>
        <authorList>
            <person name="Nazir R."/>
            <person name="Hansen M.A."/>
            <person name="Sorensen S."/>
            <person name="van Elsas J.D."/>
        </authorList>
    </citation>
    <scope>NUCLEOTIDE SEQUENCE [LARGE SCALE GENOMIC DNA]</scope>
    <source>
        <strain evidence="2 3">BS001</strain>
    </source>
</reference>
<dbReference type="RefSeq" id="WP_007737158.1">
    <property type="nucleotide sequence ID" value="NZ_AKAU01000302.1"/>
</dbReference>
<evidence type="ECO:0000313" key="4">
    <source>
        <dbReference type="Proteomes" id="UP000236649"/>
    </source>
</evidence>
<dbReference type="Proteomes" id="UP000004980">
    <property type="component" value="Unassembled WGS sequence"/>
</dbReference>
<name>A0AAJ5BA56_9BURK</name>
<keyword evidence="3" id="KW-1185">Reference proteome</keyword>
<dbReference type="EMBL" id="CP026106">
    <property type="protein sequence ID" value="AUT70878.1"/>
    <property type="molecule type" value="Genomic_DNA"/>
</dbReference>
<dbReference type="AlphaFoldDB" id="A0AAJ5BA56"/>
<dbReference type="GeneID" id="55530845"/>
<evidence type="ECO:0000313" key="1">
    <source>
        <dbReference type="EMBL" id="AUT70878.1"/>
    </source>
</evidence>
<evidence type="ECO:0000313" key="3">
    <source>
        <dbReference type="Proteomes" id="UP000004980"/>
    </source>
</evidence>
<accession>A0AAJ5BA56</accession>
<organism evidence="1 4">
    <name type="scientific">Paraburkholderia hospita</name>
    <dbReference type="NCBI Taxonomy" id="169430"/>
    <lineage>
        <taxon>Bacteria</taxon>
        <taxon>Pseudomonadati</taxon>
        <taxon>Pseudomonadota</taxon>
        <taxon>Betaproteobacteria</taxon>
        <taxon>Burkholderiales</taxon>
        <taxon>Burkholderiaceae</taxon>
        <taxon>Paraburkholderia</taxon>
    </lineage>
</organism>
<dbReference type="EMBL" id="AKAU01000302">
    <property type="protein sequence ID" value="EIM93596.1"/>
    <property type="molecule type" value="Genomic_DNA"/>
</dbReference>
<protein>
    <submittedName>
        <fullName evidence="1">DUF466 domain-containing protein</fullName>
    </submittedName>
</protein>
<dbReference type="Proteomes" id="UP000236649">
    <property type="component" value="Chromosome 2"/>
</dbReference>
<dbReference type="PANTHER" id="PTHR38453">
    <property type="entry name" value="CYTOPLASMIC PROTEIN-RELATED"/>
    <property type="match status" value="1"/>
</dbReference>
<reference evidence="1 4" key="2">
    <citation type="submission" date="2018-01" db="EMBL/GenBank/DDBJ databases">
        <title>Species boundaries and ecological features among Paraburkholderia terrae DSMZ17804T, P. hospita DSMZ17164T and P. caribensis DSMZ13236T.</title>
        <authorList>
            <person name="Pratama A.A."/>
        </authorList>
    </citation>
    <scope>NUCLEOTIDE SEQUENCE [LARGE SCALE GENOMIC DNA]</scope>
    <source>
        <strain evidence="1 4">DSM 17164</strain>
    </source>
</reference>
<dbReference type="KEGG" id="phs:C2L64_21260"/>
<dbReference type="PANTHER" id="PTHR38453:SF1">
    <property type="entry name" value="CYTOPLASMIC PROTEIN"/>
    <property type="match status" value="1"/>
</dbReference>
<gene>
    <name evidence="1" type="ORF">C2L64_21260</name>
    <name evidence="2" type="ORF">WQE_48368</name>
</gene>